<sequence>MKKAVRATLLGNFMEWFDVGVYSYLGASLTALFFPFGDPWAKLAFYGALLATFVVRPLGGFILGPLGDKIGRRKVLAFTIIMMALGTFLIGCIPSYETWGMAAPIALILLKFVQVFQPVVSTRAQRLLWLSTRLIVDAGSGRPSWT</sequence>
<dbReference type="PROSITE" id="PS50850">
    <property type="entry name" value="MFS"/>
    <property type="match status" value="1"/>
</dbReference>
<dbReference type="PANTHER" id="PTHR43528">
    <property type="entry name" value="ALPHA-KETOGLUTARATE PERMEASE"/>
    <property type="match status" value="1"/>
</dbReference>
<dbReference type="RefSeq" id="WP_190724689.1">
    <property type="nucleotide sequence ID" value="NZ_CP061539.1"/>
</dbReference>
<dbReference type="AlphaFoldDB" id="A0A7H2BDZ2"/>
<dbReference type="InterPro" id="IPR051084">
    <property type="entry name" value="H+-coupled_symporters"/>
</dbReference>
<evidence type="ECO:0000313" key="10">
    <source>
        <dbReference type="EMBL" id="QNV37888.1"/>
    </source>
</evidence>
<name>A0A7H2BDZ2_9MICC</name>
<evidence type="ECO:0000256" key="3">
    <source>
        <dbReference type="ARBA" id="ARBA00022475"/>
    </source>
</evidence>
<accession>A0A7H2BDZ2</accession>
<protein>
    <submittedName>
        <fullName evidence="10">MFS transporter</fullName>
    </submittedName>
</protein>
<keyword evidence="2" id="KW-0813">Transport</keyword>
<feature type="transmembrane region" description="Helical" evidence="8">
    <location>
        <begin position="21"/>
        <end position="37"/>
    </location>
</feature>
<dbReference type="EMBL" id="CP061539">
    <property type="protein sequence ID" value="QNV37888.1"/>
    <property type="molecule type" value="Genomic_DNA"/>
</dbReference>
<dbReference type="PANTHER" id="PTHR43528:SF1">
    <property type="entry name" value="ALPHA-KETOGLUTARATE PERMEASE"/>
    <property type="match status" value="1"/>
</dbReference>
<evidence type="ECO:0000256" key="1">
    <source>
        <dbReference type="ARBA" id="ARBA00004651"/>
    </source>
</evidence>
<evidence type="ECO:0000259" key="9">
    <source>
        <dbReference type="PROSITE" id="PS50850"/>
    </source>
</evidence>
<dbReference type="Gene3D" id="1.20.1250.20">
    <property type="entry name" value="MFS general substrate transporter like domains"/>
    <property type="match status" value="1"/>
</dbReference>
<dbReference type="InterPro" id="IPR005828">
    <property type="entry name" value="MFS_sugar_transport-like"/>
</dbReference>
<dbReference type="GeneID" id="96625019"/>
<reference evidence="10 11" key="1">
    <citation type="submission" date="2020-09" db="EMBL/GenBank/DDBJ databases">
        <title>Investigation of environmental microbes.</title>
        <authorList>
            <person name="Ou Y."/>
            <person name="Kang Q."/>
        </authorList>
    </citation>
    <scope>NUCLEOTIDE SEQUENCE [LARGE SCALE GENOMIC DNA]</scope>
    <source>
        <strain evidence="10 11">KJZ-14</strain>
    </source>
</reference>
<dbReference type="Proteomes" id="UP000516404">
    <property type="component" value="Chromosome"/>
</dbReference>
<evidence type="ECO:0000256" key="4">
    <source>
        <dbReference type="ARBA" id="ARBA00022692"/>
    </source>
</evidence>
<dbReference type="GO" id="GO:0015293">
    <property type="term" value="F:symporter activity"/>
    <property type="evidence" value="ECO:0007669"/>
    <property type="project" value="UniProtKB-KW"/>
</dbReference>
<keyword evidence="3" id="KW-1003">Cell membrane</keyword>
<dbReference type="InterPro" id="IPR036259">
    <property type="entry name" value="MFS_trans_sf"/>
</dbReference>
<keyword evidence="4 8" id="KW-0812">Transmembrane</keyword>
<evidence type="ECO:0000256" key="6">
    <source>
        <dbReference type="ARBA" id="ARBA00022989"/>
    </source>
</evidence>
<evidence type="ECO:0000256" key="5">
    <source>
        <dbReference type="ARBA" id="ARBA00022847"/>
    </source>
</evidence>
<feature type="transmembrane region" description="Helical" evidence="8">
    <location>
        <begin position="102"/>
        <end position="120"/>
    </location>
</feature>
<keyword evidence="7 8" id="KW-0472">Membrane</keyword>
<dbReference type="KEGG" id="rter:IDM49_00830"/>
<dbReference type="GO" id="GO:0005886">
    <property type="term" value="C:plasma membrane"/>
    <property type="evidence" value="ECO:0007669"/>
    <property type="project" value="UniProtKB-SubCell"/>
</dbReference>
<evidence type="ECO:0000256" key="2">
    <source>
        <dbReference type="ARBA" id="ARBA00022448"/>
    </source>
</evidence>
<dbReference type="SUPFAM" id="SSF103473">
    <property type="entry name" value="MFS general substrate transporter"/>
    <property type="match status" value="1"/>
</dbReference>
<evidence type="ECO:0000256" key="7">
    <source>
        <dbReference type="ARBA" id="ARBA00023136"/>
    </source>
</evidence>
<keyword evidence="5" id="KW-0769">Symport</keyword>
<keyword evidence="11" id="KW-1185">Reference proteome</keyword>
<feature type="transmembrane region" description="Helical" evidence="8">
    <location>
        <begin position="43"/>
        <end position="63"/>
    </location>
</feature>
<keyword evidence="6 8" id="KW-1133">Transmembrane helix</keyword>
<gene>
    <name evidence="10" type="ORF">IDM49_00830</name>
</gene>
<feature type="transmembrane region" description="Helical" evidence="8">
    <location>
        <begin position="75"/>
        <end position="96"/>
    </location>
</feature>
<dbReference type="InterPro" id="IPR020846">
    <property type="entry name" value="MFS_dom"/>
</dbReference>
<organism evidence="10 11">
    <name type="scientific">Rothia terrae</name>
    <dbReference type="NCBI Taxonomy" id="396015"/>
    <lineage>
        <taxon>Bacteria</taxon>
        <taxon>Bacillati</taxon>
        <taxon>Actinomycetota</taxon>
        <taxon>Actinomycetes</taxon>
        <taxon>Micrococcales</taxon>
        <taxon>Micrococcaceae</taxon>
        <taxon>Rothia</taxon>
    </lineage>
</organism>
<comment type="subcellular location">
    <subcellularLocation>
        <location evidence="1">Cell membrane</location>
        <topology evidence="1">Multi-pass membrane protein</topology>
    </subcellularLocation>
</comment>
<evidence type="ECO:0000256" key="8">
    <source>
        <dbReference type="SAM" id="Phobius"/>
    </source>
</evidence>
<feature type="domain" description="Major facilitator superfamily (MFS) profile" evidence="9">
    <location>
        <begin position="4"/>
        <end position="146"/>
    </location>
</feature>
<dbReference type="Pfam" id="PF00083">
    <property type="entry name" value="Sugar_tr"/>
    <property type="match status" value="1"/>
</dbReference>
<proteinExistence type="predicted"/>
<evidence type="ECO:0000313" key="11">
    <source>
        <dbReference type="Proteomes" id="UP000516404"/>
    </source>
</evidence>